<dbReference type="GO" id="GO:0006281">
    <property type="term" value="P:DNA repair"/>
    <property type="evidence" value="ECO:0007669"/>
    <property type="project" value="TreeGrafter"/>
</dbReference>
<dbReference type="GO" id="GO:0046404">
    <property type="term" value="F:ATP-dependent polydeoxyribonucleotide 5'-hydroxyl-kinase activity"/>
    <property type="evidence" value="ECO:0007669"/>
    <property type="project" value="TreeGrafter"/>
</dbReference>
<dbReference type="PATRIC" id="fig|1195236.3.peg.4839"/>
<comment type="caution">
    <text evidence="1">The sequence shown here is derived from an EMBL/GenBank/DDBJ whole genome shotgun (WGS) entry which is preliminary data.</text>
</comment>
<evidence type="ECO:0000313" key="1">
    <source>
        <dbReference type="EMBL" id="EMS69570.1"/>
    </source>
</evidence>
<evidence type="ECO:0000313" key="2">
    <source>
        <dbReference type="Proteomes" id="UP000014155"/>
    </source>
</evidence>
<dbReference type="Pfam" id="PF13671">
    <property type="entry name" value="AAA_33"/>
    <property type="match status" value="1"/>
</dbReference>
<gene>
    <name evidence="1" type="ORF">CTER_4656</name>
</gene>
<dbReference type="PANTHER" id="PTHR12083">
    <property type="entry name" value="BIFUNCTIONAL POLYNUCLEOTIDE PHOSPHATASE/KINASE"/>
    <property type="match status" value="1"/>
</dbReference>
<dbReference type="GO" id="GO:0003690">
    <property type="term" value="F:double-stranded DNA binding"/>
    <property type="evidence" value="ECO:0007669"/>
    <property type="project" value="TreeGrafter"/>
</dbReference>
<dbReference type="eggNOG" id="COG4639">
    <property type="taxonomic scope" value="Bacteria"/>
</dbReference>
<dbReference type="Proteomes" id="UP000014155">
    <property type="component" value="Unassembled WGS sequence"/>
</dbReference>
<dbReference type="SUPFAM" id="SSF52540">
    <property type="entry name" value="P-loop containing nucleoside triphosphate hydrolases"/>
    <property type="match status" value="1"/>
</dbReference>
<dbReference type="STRING" id="1195236.CTER_4656"/>
<accession>S0FFD7</accession>
<dbReference type="InterPro" id="IPR027417">
    <property type="entry name" value="P-loop_NTPase"/>
</dbReference>
<protein>
    <submittedName>
        <fullName evidence="1">Putative kinase</fullName>
    </submittedName>
</protein>
<reference evidence="1 2" key="1">
    <citation type="journal article" date="2013" name="Genome Announc.">
        <title>Draft Genome Sequence of the Cellulolytic, Mesophilic, Anaerobic Bacterium Clostridium termitidis Strain CT1112 (DSM 5398).</title>
        <authorList>
            <person name="Lal S."/>
            <person name="Ramachandran U."/>
            <person name="Zhang X."/>
            <person name="Munir R."/>
            <person name="Sparling R."/>
            <person name="Levin D.B."/>
        </authorList>
    </citation>
    <scope>NUCLEOTIDE SEQUENCE [LARGE SCALE GENOMIC DNA]</scope>
    <source>
        <strain evidence="1 2">CT1112</strain>
    </source>
</reference>
<keyword evidence="1" id="KW-0808">Transferase</keyword>
<proteinExistence type="predicted"/>
<keyword evidence="1" id="KW-0418">Kinase</keyword>
<name>S0FFD7_RUMCE</name>
<dbReference type="Gene3D" id="3.40.50.300">
    <property type="entry name" value="P-loop containing nucleotide triphosphate hydrolases"/>
    <property type="match status" value="1"/>
</dbReference>
<dbReference type="GO" id="GO:0046403">
    <property type="term" value="F:polynucleotide 3'-phosphatase activity"/>
    <property type="evidence" value="ECO:0007669"/>
    <property type="project" value="TreeGrafter"/>
</dbReference>
<dbReference type="AlphaFoldDB" id="S0FFD7"/>
<sequence>MQAIIFTGIQATGKSTFYKENFINTHIRINLDMLKTRTRESIILEACIKARQSFVVDNTNSTAADRKRYIDMAHSARFKVIGYYFNSDIKEAIYRNSKRKGKENVPLPGIRNTHAKLEPPTLGEGFNELFYVRIGQDGNFIIDSFSL</sequence>
<dbReference type="RefSeq" id="WP_004629830.1">
    <property type="nucleotide sequence ID" value="NZ_AORV01000065.1"/>
</dbReference>
<keyword evidence="2" id="KW-1185">Reference proteome</keyword>
<dbReference type="PANTHER" id="PTHR12083:SF9">
    <property type="entry name" value="BIFUNCTIONAL POLYNUCLEOTIDE PHOSPHATASE_KINASE"/>
    <property type="match status" value="1"/>
</dbReference>
<dbReference type="EMBL" id="AORV01000065">
    <property type="protein sequence ID" value="EMS69570.1"/>
    <property type="molecule type" value="Genomic_DNA"/>
</dbReference>
<organism evidence="1 2">
    <name type="scientific">Ruminiclostridium cellobioparum subsp. termitidis CT1112</name>
    <dbReference type="NCBI Taxonomy" id="1195236"/>
    <lineage>
        <taxon>Bacteria</taxon>
        <taxon>Bacillati</taxon>
        <taxon>Bacillota</taxon>
        <taxon>Clostridia</taxon>
        <taxon>Eubacteriales</taxon>
        <taxon>Oscillospiraceae</taxon>
        <taxon>Ruminiclostridium</taxon>
    </lineage>
</organism>